<dbReference type="PANTHER" id="PTHR43863">
    <property type="entry name" value="HYDROLASE, PUTATIVE (AFU_ORTHOLOGUE AFUA_1G03140)-RELATED"/>
    <property type="match status" value="1"/>
</dbReference>
<accession>A0A2Z6TGP2</accession>
<comment type="similarity">
    <text evidence="1 2">Belongs to the glycosyl hydrolase 31 family.</text>
</comment>
<dbReference type="InterPro" id="IPR048395">
    <property type="entry name" value="Glyco_hydro_31_C"/>
</dbReference>
<keyword evidence="2" id="KW-0378">Hydrolase</keyword>
<dbReference type="GO" id="GO:0030246">
    <property type="term" value="F:carbohydrate binding"/>
    <property type="evidence" value="ECO:0007669"/>
    <property type="project" value="InterPro"/>
</dbReference>
<dbReference type="InterPro" id="IPR017853">
    <property type="entry name" value="GH"/>
</dbReference>
<feature type="domain" description="Fibronectin type-III" evidence="3">
    <location>
        <begin position="787"/>
        <end position="877"/>
    </location>
</feature>
<dbReference type="PROSITE" id="PS50853">
    <property type="entry name" value="FN3"/>
    <property type="match status" value="1"/>
</dbReference>
<evidence type="ECO:0000256" key="2">
    <source>
        <dbReference type="RuleBase" id="RU361185"/>
    </source>
</evidence>
<dbReference type="SUPFAM" id="SSF74650">
    <property type="entry name" value="Galactose mutarotase-like"/>
    <property type="match status" value="1"/>
</dbReference>
<dbReference type="Gene3D" id="2.60.40.1760">
    <property type="entry name" value="glycosyl hydrolase (family 31)"/>
    <property type="match status" value="1"/>
</dbReference>
<dbReference type="Pfam" id="PF01055">
    <property type="entry name" value="Glyco_hydro_31_2nd"/>
    <property type="match status" value="1"/>
</dbReference>
<organism evidence="4 5">
    <name type="scientific">Lactobacillus rodentium</name>
    <dbReference type="NCBI Taxonomy" id="947835"/>
    <lineage>
        <taxon>Bacteria</taxon>
        <taxon>Bacillati</taxon>
        <taxon>Bacillota</taxon>
        <taxon>Bacilli</taxon>
        <taxon>Lactobacillales</taxon>
        <taxon>Lactobacillaceae</taxon>
        <taxon>Lactobacillus</taxon>
    </lineage>
</organism>
<evidence type="ECO:0000313" key="5">
    <source>
        <dbReference type="Proteomes" id="UP000257317"/>
    </source>
</evidence>
<dbReference type="Pfam" id="PF00754">
    <property type="entry name" value="F5_F8_type_C"/>
    <property type="match status" value="1"/>
</dbReference>
<dbReference type="InterPro" id="IPR036116">
    <property type="entry name" value="FN3_sf"/>
</dbReference>
<dbReference type="SUPFAM" id="SSF49785">
    <property type="entry name" value="Galactose-binding domain-like"/>
    <property type="match status" value="1"/>
</dbReference>
<dbReference type="RefSeq" id="WP_117118581.1">
    <property type="nucleotide sequence ID" value="NZ_BFBY01000009.1"/>
</dbReference>
<dbReference type="CDD" id="cd14752">
    <property type="entry name" value="GH31_N"/>
    <property type="match status" value="1"/>
</dbReference>
<keyword evidence="2" id="KW-0326">Glycosidase</keyword>
<dbReference type="InterPro" id="IPR000322">
    <property type="entry name" value="Glyco_hydro_31_TIM"/>
</dbReference>
<proteinExistence type="inferred from homology"/>
<dbReference type="InterPro" id="IPR013780">
    <property type="entry name" value="Glyco_hydro_b"/>
</dbReference>
<dbReference type="SUPFAM" id="SSF51445">
    <property type="entry name" value="(Trans)glycosidases"/>
    <property type="match status" value="1"/>
</dbReference>
<dbReference type="GO" id="GO:0004553">
    <property type="term" value="F:hydrolase activity, hydrolyzing O-glycosyl compounds"/>
    <property type="evidence" value="ECO:0007669"/>
    <property type="project" value="InterPro"/>
</dbReference>
<keyword evidence="5" id="KW-1185">Reference proteome</keyword>
<dbReference type="InterPro" id="IPR011013">
    <property type="entry name" value="Gal_mutarotase_sf_dom"/>
</dbReference>
<dbReference type="InterPro" id="IPR000421">
    <property type="entry name" value="FA58C"/>
</dbReference>
<comment type="caution">
    <text evidence="4">The sequence shown here is derived from an EMBL/GenBank/DDBJ whole genome shotgun (WGS) entry which is preliminary data.</text>
</comment>
<dbReference type="InterPro" id="IPR051816">
    <property type="entry name" value="Glycosyl_Hydrolase_31"/>
</dbReference>
<dbReference type="GO" id="GO:0005975">
    <property type="term" value="P:carbohydrate metabolic process"/>
    <property type="evidence" value="ECO:0007669"/>
    <property type="project" value="InterPro"/>
</dbReference>
<dbReference type="Pfam" id="PF13802">
    <property type="entry name" value="Gal_mutarotas_2"/>
    <property type="match status" value="1"/>
</dbReference>
<dbReference type="Gene3D" id="2.60.120.260">
    <property type="entry name" value="Galactose-binding domain-like"/>
    <property type="match status" value="1"/>
</dbReference>
<dbReference type="Gene3D" id="2.60.40.1180">
    <property type="entry name" value="Golgi alpha-mannosidase II"/>
    <property type="match status" value="2"/>
</dbReference>
<dbReference type="InterPro" id="IPR008979">
    <property type="entry name" value="Galactose-bd-like_sf"/>
</dbReference>
<dbReference type="Pfam" id="PF00041">
    <property type="entry name" value="fn3"/>
    <property type="match status" value="1"/>
</dbReference>
<reference evidence="5" key="1">
    <citation type="submission" date="2018-03" db="EMBL/GenBank/DDBJ databases">
        <title>New taxa in the Lactobacillus gasseri group.</title>
        <authorList>
            <person name="Tanizawa Y."/>
            <person name="Tohno M."/>
            <person name="Endo A."/>
            <person name="Arita M."/>
        </authorList>
    </citation>
    <scope>NUCLEOTIDE SEQUENCE [LARGE SCALE GENOMIC DNA]</scope>
    <source>
        <strain evidence="5">DSM 24759</strain>
    </source>
</reference>
<gene>
    <name evidence="4" type="ORF">LrDSM24759_11660</name>
</gene>
<name>A0A2Z6TGP2_9LACO</name>
<dbReference type="Gene3D" id="3.20.20.80">
    <property type="entry name" value="Glycosidases"/>
    <property type="match status" value="1"/>
</dbReference>
<dbReference type="SMART" id="SM00060">
    <property type="entry name" value="FN3"/>
    <property type="match status" value="1"/>
</dbReference>
<dbReference type="InterPro" id="IPR033403">
    <property type="entry name" value="DUF5110"/>
</dbReference>
<dbReference type="EMBL" id="BFBY01000009">
    <property type="protein sequence ID" value="GBG05252.1"/>
    <property type="molecule type" value="Genomic_DNA"/>
</dbReference>
<dbReference type="CDD" id="cd00063">
    <property type="entry name" value="FN3"/>
    <property type="match status" value="1"/>
</dbReference>
<dbReference type="PANTHER" id="PTHR43863:SF2">
    <property type="entry name" value="MALTASE-GLUCOAMYLASE"/>
    <property type="match status" value="1"/>
</dbReference>
<dbReference type="Pfam" id="PF21365">
    <property type="entry name" value="Glyco_hydro_31_3rd"/>
    <property type="match status" value="1"/>
</dbReference>
<dbReference type="InterPro" id="IPR003961">
    <property type="entry name" value="FN3_dom"/>
</dbReference>
<evidence type="ECO:0000259" key="3">
    <source>
        <dbReference type="PROSITE" id="PS50853"/>
    </source>
</evidence>
<sequence length="1020" mass="116094">MTENMTQNLHSLERIVRVAKGTRFYELEFASGEKARFYIIAPGIFRFIVDPSGNFAPLNPELTIPANNFSLESFEASQVLVTDETFTIKSGQYSIRFHRNPAIFSIFDDQLHRYRMMQASPLELGPNESREILRQNKNEFYYGGGMQNGRFSHKGKIIEIKNTNLSGDGAVAVPISFFWSNAGFGELRNTWQNGLYDFGSDNNEKTIISHQTPIFDNFYLLGDSPAAIINQYYRITGHPLFLPKYALGLGYMSDFVDTKWAEADPKETNAIKFEDGNTYRPTKDDNEVYALSSLNGEEKYQFSARAMAERFTKHHVDLSWFVPNYNNQQELPESSVEHLTEFANDHDLIIGFYKSLPAGSAPNFLVAAKDKPNIGNEKIIQNIAQATDPLIKASQNERPWTMAENGWTAIQTLSASISGNVGGEWEELATQVASFLGLSLSGQPNMGSAIDGIYGGNNAQVNVRDFEWKIFTPLLFNIDGWGNIQKTPFAFNSKITRINRAYLELRQYLTPYLYALTYAAQSGNPIIRPFFLEFPHEKINYTEQVKHEFMFGNNILVAPIINGREDYQGNSIKDNLYLPDHRTFWIDPFTGEKLIGGRVYDKMHYPLWHLPLFVRSGSILQEGLREATIFPQGTSKQVLYADDGHTNAYEQNEFATTSITSQLDDNTLKVTVSPTTGNYEGLEQEQLTKLNLLVDKYPGELVFRVNDQVTQLNEFGNYQEFEEAESGYFYNPDYLVFPQFQHFSQTPQPAIQIKLPKADISKNKYEISIDNYHYGDNVERHAITDSALSSPHSASISSDRLTSRSISVSWVNPSDFAGRNIKADIEVNGIIHTNIDGNSFTFHSLEPNTRYRFRIRNKFGNKVSDWTEYFGAKTKRDQMDYAIPDIQVTSNLTTSDNEMPLTNLVDHSLASEWLVNDKVSEDQPLELTFTFDQAYKLSRMVYVPRSRDRKGHILRAQIAISTDGENYSNWSDDYNWPNDAKNKVIGLRDVVAKSIKLRILKTSDDNVSAKEILFFVAKHQ</sequence>
<dbReference type="OrthoDB" id="176168at2"/>
<dbReference type="SUPFAM" id="SSF49265">
    <property type="entry name" value="Fibronectin type III"/>
    <property type="match status" value="1"/>
</dbReference>
<dbReference type="InterPro" id="IPR013783">
    <property type="entry name" value="Ig-like_fold"/>
</dbReference>
<dbReference type="InterPro" id="IPR025887">
    <property type="entry name" value="Glyco_hydro_31_N_dom"/>
</dbReference>
<dbReference type="Gene3D" id="2.60.40.10">
    <property type="entry name" value="Immunoglobulins"/>
    <property type="match status" value="1"/>
</dbReference>
<dbReference type="Proteomes" id="UP000257317">
    <property type="component" value="Unassembled WGS sequence"/>
</dbReference>
<evidence type="ECO:0000313" key="4">
    <source>
        <dbReference type="EMBL" id="GBG05252.1"/>
    </source>
</evidence>
<dbReference type="Pfam" id="PF17137">
    <property type="entry name" value="DUF5110"/>
    <property type="match status" value="1"/>
</dbReference>
<protein>
    <submittedName>
        <fullName evidence="4">Alpha-glucosidase</fullName>
    </submittedName>
</protein>
<evidence type="ECO:0000256" key="1">
    <source>
        <dbReference type="ARBA" id="ARBA00007806"/>
    </source>
</evidence>
<dbReference type="SUPFAM" id="SSF51011">
    <property type="entry name" value="Glycosyl hydrolase domain"/>
    <property type="match status" value="1"/>
</dbReference>
<dbReference type="AlphaFoldDB" id="A0A2Z6TGP2"/>